<feature type="compositionally biased region" description="Polar residues" evidence="1">
    <location>
        <begin position="162"/>
        <end position="180"/>
    </location>
</feature>
<protein>
    <submittedName>
        <fullName evidence="3">Uncharacterized protein</fullName>
    </submittedName>
</protein>
<keyword evidence="4" id="KW-1185">Reference proteome</keyword>
<keyword evidence="2" id="KW-0472">Membrane</keyword>
<keyword evidence="2" id="KW-1133">Transmembrane helix</keyword>
<keyword evidence="2" id="KW-0812">Transmembrane</keyword>
<reference evidence="3 4" key="1">
    <citation type="submission" date="2016-12" db="EMBL/GenBank/DDBJ databases">
        <authorList>
            <person name="Song W.-J."/>
            <person name="Kurnit D.M."/>
        </authorList>
    </citation>
    <scope>NUCLEOTIDE SEQUENCE [LARGE SCALE GENOMIC DNA]</scope>
    <source>
        <strain evidence="3 4">DSM 30827</strain>
    </source>
</reference>
<accession>A0A1Q2HUT5</accession>
<feature type="region of interest" description="Disordered" evidence="1">
    <location>
        <begin position="162"/>
        <end position="239"/>
    </location>
</feature>
<evidence type="ECO:0000256" key="1">
    <source>
        <dbReference type="SAM" id="MobiDB-lite"/>
    </source>
</evidence>
<name>A0A1Q2HUT5_9CORY</name>
<sequence length="239" mass="26827">MLETSHVLYGATVLLFLLFLLCIYLVINNVRMRKKAKRKAEFLTTTRDTWVSAILDGEETDIRLANTEQSEWTTDIFLSYANNYDDPNIRSRVSQLSDDVLAPELSTKLNSRGVPIRQYALLVINQLEMTSLHSEVAALRPQTDLEAALTSLILEGETSLAPFNSAESMDPTDGSSQSDSMAELAELEPARESELEPWTQEKPTKNVEEPSADSNVLNPRELGTGFTHRPVWRRGEIRG</sequence>
<gene>
    <name evidence="3" type="ORF">CGLAU_03040</name>
</gene>
<evidence type="ECO:0000313" key="4">
    <source>
        <dbReference type="Proteomes" id="UP000217209"/>
    </source>
</evidence>
<organism evidence="3 4">
    <name type="scientific">Corynebacterium glaucum</name>
    <dbReference type="NCBI Taxonomy" id="187491"/>
    <lineage>
        <taxon>Bacteria</taxon>
        <taxon>Bacillati</taxon>
        <taxon>Actinomycetota</taxon>
        <taxon>Actinomycetes</taxon>
        <taxon>Mycobacteriales</taxon>
        <taxon>Corynebacteriaceae</taxon>
        <taxon>Corynebacterium</taxon>
    </lineage>
</organism>
<evidence type="ECO:0000313" key="3">
    <source>
        <dbReference type="EMBL" id="AQQ14592.1"/>
    </source>
</evidence>
<dbReference type="KEGG" id="cgv:CGLAU_03040"/>
<evidence type="ECO:0000256" key="2">
    <source>
        <dbReference type="SAM" id="Phobius"/>
    </source>
</evidence>
<dbReference type="AlphaFoldDB" id="A0A1Q2HUT5"/>
<proteinExistence type="predicted"/>
<feature type="transmembrane region" description="Helical" evidence="2">
    <location>
        <begin position="6"/>
        <end position="27"/>
    </location>
</feature>
<dbReference type="Proteomes" id="UP000217209">
    <property type="component" value="Chromosome"/>
</dbReference>
<dbReference type="EMBL" id="CP019688">
    <property type="protein sequence ID" value="AQQ14592.1"/>
    <property type="molecule type" value="Genomic_DNA"/>
</dbReference>